<dbReference type="PRINTS" id="PR00709">
    <property type="entry name" value="AVIDIN"/>
</dbReference>
<feature type="non-terminal residue" evidence="10">
    <location>
        <position position="1"/>
    </location>
</feature>
<evidence type="ECO:0000256" key="6">
    <source>
        <dbReference type="ARBA" id="ARBA00023180"/>
    </source>
</evidence>
<evidence type="ECO:0000256" key="8">
    <source>
        <dbReference type="PIRSR" id="PIRSR605468-51"/>
    </source>
</evidence>
<keyword evidence="4 9" id="KW-0732">Signal</keyword>
<comment type="subcellular location">
    <subcellularLocation>
        <location evidence="1 9">Secreted</location>
    </subcellularLocation>
</comment>
<feature type="signal peptide" evidence="9">
    <location>
        <begin position="1"/>
        <end position="22"/>
    </location>
</feature>
<dbReference type="EMBL" id="VWZE01025780">
    <property type="protein sequence ID" value="NXF98324.1"/>
    <property type="molecule type" value="Genomic_DNA"/>
</dbReference>
<evidence type="ECO:0000256" key="5">
    <source>
        <dbReference type="ARBA" id="ARBA00023157"/>
    </source>
</evidence>
<dbReference type="PANTHER" id="PTHR34399:SF3">
    <property type="entry name" value="AVID PROTEIN-RELATED"/>
    <property type="match status" value="1"/>
</dbReference>
<name>A0A7K8Y5Q1_9PICI</name>
<comment type="subunit">
    <text evidence="9">Homotetramer.</text>
</comment>
<keyword evidence="5 8" id="KW-1015">Disulfide bond</keyword>
<evidence type="ECO:0000256" key="1">
    <source>
        <dbReference type="ARBA" id="ARBA00004613"/>
    </source>
</evidence>
<dbReference type="Proteomes" id="UP000583613">
    <property type="component" value="Unassembled WGS sequence"/>
</dbReference>
<keyword evidence="7 9" id="KW-0092">Biotin</keyword>
<evidence type="ECO:0000256" key="7">
    <source>
        <dbReference type="ARBA" id="ARBA00023267"/>
    </source>
</evidence>
<comment type="caution">
    <text evidence="10">The sequence shown here is derived from an EMBL/GenBank/DDBJ whole genome shotgun (WGS) entry which is preliminary data.</text>
</comment>
<dbReference type="GO" id="GO:0005576">
    <property type="term" value="C:extracellular region"/>
    <property type="evidence" value="ECO:0007669"/>
    <property type="project" value="UniProtKB-SubCell"/>
</dbReference>
<dbReference type="SUPFAM" id="SSF50876">
    <property type="entry name" value="Avidin/streptavidin"/>
    <property type="match status" value="1"/>
</dbReference>
<protein>
    <recommendedName>
        <fullName evidence="9">Avidin</fullName>
    </recommendedName>
</protein>
<evidence type="ECO:0000313" key="11">
    <source>
        <dbReference type="Proteomes" id="UP000583613"/>
    </source>
</evidence>
<dbReference type="AlphaFoldDB" id="A0A7K8Y5Q1"/>
<comment type="similarity">
    <text evidence="2 9">Belongs to the avidin/streptavidin family.</text>
</comment>
<dbReference type="PROSITE" id="PS51326">
    <property type="entry name" value="AVIDIN_2"/>
    <property type="match status" value="1"/>
</dbReference>
<dbReference type="InterPro" id="IPR005469">
    <property type="entry name" value="Avidin"/>
</dbReference>
<keyword evidence="6 9" id="KW-0325">Glycoprotein</keyword>
<dbReference type="InterPro" id="IPR051764">
    <property type="entry name" value="Avidin/Streptavidin-rel"/>
</dbReference>
<feature type="chain" id="PRO_5041482292" description="Avidin" evidence="9">
    <location>
        <begin position="23"/>
        <end position="105"/>
    </location>
</feature>
<evidence type="ECO:0000256" key="2">
    <source>
        <dbReference type="ARBA" id="ARBA00006297"/>
    </source>
</evidence>
<dbReference type="InterPro" id="IPR005468">
    <property type="entry name" value="Avidin/str"/>
</dbReference>
<reference evidence="10 11" key="1">
    <citation type="submission" date="2019-09" db="EMBL/GenBank/DDBJ databases">
        <title>Bird 10,000 Genomes (B10K) Project - Family phase.</title>
        <authorList>
            <person name="Zhang G."/>
        </authorList>
    </citation>
    <scope>NUCLEOTIDE SEQUENCE [LARGE SCALE GENOMIC DNA]</scope>
    <source>
        <strain evidence="10">B10K-DU-001-04</strain>
        <tissue evidence="10">Muscle</tissue>
    </source>
</reference>
<sequence length="105" mass="11090">MVQVTSFLLVLCLALVAPGLSARKCVLTGKWINDLGSTMTIGPVNGDGNFGGSYHTAVSATSNKIQVSPLQGSQHPTKQNSQPTFGFSVKWSFSGSFTVFTGQCF</sequence>
<keyword evidence="11" id="KW-1185">Reference proteome</keyword>
<evidence type="ECO:0000256" key="3">
    <source>
        <dbReference type="ARBA" id="ARBA00022525"/>
    </source>
</evidence>
<dbReference type="Pfam" id="PF01382">
    <property type="entry name" value="Avidin"/>
    <property type="match status" value="1"/>
</dbReference>
<evidence type="ECO:0000256" key="9">
    <source>
        <dbReference type="RuleBase" id="RU369114"/>
    </source>
</evidence>
<dbReference type="InterPro" id="IPR036896">
    <property type="entry name" value="Avidin-like_sf"/>
</dbReference>
<dbReference type="GO" id="GO:0009374">
    <property type="term" value="F:biotin binding"/>
    <property type="evidence" value="ECO:0007669"/>
    <property type="project" value="UniProtKB-UniRule"/>
</dbReference>
<feature type="disulfide bond" evidence="8">
    <location>
        <begin position="25"/>
        <end position="104"/>
    </location>
</feature>
<comment type="function">
    <text evidence="9">Forms a strong non-covalent specific complex with biotin.</text>
</comment>
<dbReference type="Gene3D" id="2.40.128.30">
    <property type="entry name" value="Avidin-like"/>
    <property type="match status" value="1"/>
</dbReference>
<keyword evidence="3 9" id="KW-0964">Secreted</keyword>
<feature type="non-terminal residue" evidence="10">
    <location>
        <position position="105"/>
    </location>
</feature>
<organism evidence="10 11">
    <name type="scientific">Eubucco bourcierii</name>
    <name type="common">red-headed barbet</name>
    <dbReference type="NCBI Taxonomy" id="91767"/>
    <lineage>
        <taxon>Eukaryota</taxon>
        <taxon>Metazoa</taxon>
        <taxon>Chordata</taxon>
        <taxon>Craniata</taxon>
        <taxon>Vertebrata</taxon>
        <taxon>Euteleostomi</taxon>
        <taxon>Archelosauria</taxon>
        <taxon>Archosauria</taxon>
        <taxon>Dinosauria</taxon>
        <taxon>Saurischia</taxon>
        <taxon>Theropoda</taxon>
        <taxon>Coelurosauria</taxon>
        <taxon>Aves</taxon>
        <taxon>Neognathae</taxon>
        <taxon>Neoaves</taxon>
        <taxon>Telluraves</taxon>
        <taxon>Coraciimorphae</taxon>
        <taxon>Piciformes</taxon>
        <taxon>Ramphastidae</taxon>
        <taxon>Eubucco</taxon>
    </lineage>
</organism>
<evidence type="ECO:0000256" key="4">
    <source>
        <dbReference type="ARBA" id="ARBA00022729"/>
    </source>
</evidence>
<gene>
    <name evidence="10" type="primary">Avd_4</name>
    <name evidence="10" type="ORF">EUBBOU_R11369</name>
</gene>
<dbReference type="PANTHER" id="PTHR34399">
    <property type="entry name" value="AVIDIN-RELATED"/>
    <property type="match status" value="1"/>
</dbReference>
<accession>A0A7K8Y5Q1</accession>
<proteinExistence type="inferred from homology"/>
<evidence type="ECO:0000313" key="10">
    <source>
        <dbReference type="EMBL" id="NXF98324.1"/>
    </source>
</evidence>
<dbReference type="OrthoDB" id="2821340at2759"/>